<accession>A0A3P6PQM5</accession>
<reference evidence="1 2" key="1">
    <citation type="submission" date="2018-11" db="EMBL/GenBank/DDBJ databases">
        <authorList>
            <consortium name="Pathogen Informatics"/>
        </authorList>
    </citation>
    <scope>NUCLEOTIDE SEQUENCE [LARGE SCALE GENOMIC DNA]</scope>
</reference>
<proteinExistence type="predicted"/>
<sequence length="145" mass="16528">MDPVPDHNRHKLTEAKVCLEAQTDRKRNINEESGRRLSANEEDLNLTDNSAFGLPLKDCASPFDDFRDVRARVRVECRINTILAEANTTVRRAKEDFWNMCKSISRMTPLSRTGSIRQYWKSDQWSSLPAGRCGPGGLGLRQYTV</sequence>
<gene>
    <name evidence="1" type="ORF">DILT_LOCUS932</name>
</gene>
<organism evidence="1 2">
    <name type="scientific">Dibothriocephalus latus</name>
    <name type="common">Fish tapeworm</name>
    <name type="synonym">Diphyllobothrium latum</name>
    <dbReference type="NCBI Taxonomy" id="60516"/>
    <lineage>
        <taxon>Eukaryota</taxon>
        <taxon>Metazoa</taxon>
        <taxon>Spiralia</taxon>
        <taxon>Lophotrochozoa</taxon>
        <taxon>Platyhelminthes</taxon>
        <taxon>Cestoda</taxon>
        <taxon>Eucestoda</taxon>
        <taxon>Diphyllobothriidea</taxon>
        <taxon>Diphyllobothriidae</taxon>
        <taxon>Dibothriocephalus</taxon>
    </lineage>
</organism>
<evidence type="ECO:0000313" key="1">
    <source>
        <dbReference type="EMBL" id="VDK38289.1"/>
    </source>
</evidence>
<dbReference type="EMBL" id="UYRU01005051">
    <property type="protein sequence ID" value="VDK38289.1"/>
    <property type="molecule type" value="Genomic_DNA"/>
</dbReference>
<keyword evidence="2" id="KW-1185">Reference proteome</keyword>
<dbReference type="AlphaFoldDB" id="A0A3P6PQM5"/>
<evidence type="ECO:0000313" key="2">
    <source>
        <dbReference type="Proteomes" id="UP000281553"/>
    </source>
</evidence>
<name>A0A3P6PQM5_DIBLA</name>
<protein>
    <submittedName>
        <fullName evidence="1">Uncharacterized protein</fullName>
    </submittedName>
</protein>
<dbReference type="Proteomes" id="UP000281553">
    <property type="component" value="Unassembled WGS sequence"/>
</dbReference>